<dbReference type="InterPro" id="IPR036412">
    <property type="entry name" value="HAD-like_sf"/>
</dbReference>
<dbReference type="SFLD" id="SFLDS00003">
    <property type="entry name" value="Haloacid_Dehalogenase"/>
    <property type="match status" value="1"/>
</dbReference>
<dbReference type="NCBIfam" id="TIGR01509">
    <property type="entry name" value="HAD-SF-IA-v3"/>
    <property type="match status" value="1"/>
</dbReference>
<gene>
    <name evidence="1" type="ORF">L210DRAFT_3639660</name>
</gene>
<dbReference type="GO" id="GO:0008252">
    <property type="term" value="F:nucleotidase activity"/>
    <property type="evidence" value="ECO:0007669"/>
    <property type="project" value="TreeGrafter"/>
</dbReference>
<dbReference type="Pfam" id="PF00702">
    <property type="entry name" value="Hydrolase"/>
    <property type="match status" value="1"/>
</dbReference>
<dbReference type="InterPro" id="IPR023214">
    <property type="entry name" value="HAD_sf"/>
</dbReference>
<sequence>MSVNGSLEDPRMVVWFDIDNTLYSASTKISHAMGERIHAYFVSLGLDEDEASELHHKYYKQYGLALRGLTRHHSIDPLDFDQKCDGTLPLEECIKPDPKLRKLFEDLDRTKVRIWALTNAYKNHANRVLKILNLQDQIEGLVYCDYEQPNFTCKPEPEYFHNAMRIANISDASKCLFIDDSKINVIGAKKLGWGRCAHFHETGLDVVEGGRQTTLNGDSAADVEGIAVVKDLEELRTMWPDIFIS</sequence>
<dbReference type="InterPro" id="IPR006439">
    <property type="entry name" value="HAD-SF_hydro_IA"/>
</dbReference>
<dbReference type="SFLD" id="SFLDG01129">
    <property type="entry name" value="C1.5:_HAD__Beta-PGM__Phosphata"/>
    <property type="match status" value="1"/>
</dbReference>
<dbReference type="GO" id="GO:0009166">
    <property type="term" value="P:nucleotide catabolic process"/>
    <property type="evidence" value="ECO:0007669"/>
    <property type="project" value="TreeGrafter"/>
</dbReference>
<protein>
    <submittedName>
        <fullName evidence="1">Pyrimidine 5-nucleotidase</fullName>
    </submittedName>
</protein>
<dbReference type="Proteomes" id="UP001194468">
    <property type="component" value="Unassembled WGS sequence"/>
</dbReference>
<organism evidence="1 2">
    <name type="scientific">Boletus edulis BED1</name>
    <dbReference type="NCBI Taxonomy" id="1328754"/>
    <lineage>
        <taxon>Eukaryota</taxon>
        <taxon>Fungi</taxon>
        <taxon>Dikarya</taxon>
        <taxon>Basidiomycota</taxon>
        <taxon>Agaricomycotina</taxon>
        <taxon>Agaricomycetes</taxon>
        <taxon>Agaricomycetidae</taxon>
        <taxon>Boletales</taxon>
        <taxon>Boletineae</taxon>
        <taxon>Boletaceae</taxon>
        <taxon>Boletoideae</taxon>
        <taxon>Boletus</taxon>
    </lineage>
</organism>
<dbReference type="NCBIfam" id="TIGR01993">
    <property type="entry name" value="Pyr-5-nucltdase"/>
    <property type="match status" value="1"/>
</dbReference>
<evidence type="ECO:0000313" key="1">
    <source>
        <dbReference type="EMBL" id="KAF8450577.1"/>
    </source>
</evidence>
<reference evidence="1" key="2">
    <citation type="journal article" date="2020" name="Nat. Commun.">
        <title>Large-scale genome sequencing of mycorrhizal fungi provides insights into the early evolution of symbiotic traits.</title>
        <authorList>
            <person name="Miyauchi S."/>
            <person name="Kiss E."/>
            <person name="Kuo A."/>
            <person name="Drula E."/>
            <person name="Kohler A."/>
            <person name="Sanchez-Garcia M."/>
            <person name="Morin E."/>
            <person name="Andreopoulos B."/>
            <person name="Barry K.W."/>
            <person name="Bonito G."/>
            <person name="Buee M."/>
            <person name="Carver A."/>
            <person name="Chen C."/>
            <person name="Cichocki N."/>
            <person name="Clum A."/>
            <person name="Culley D."/>
            <person name="Crous P.W."/>
            <person name="Fauchery L."/>
            <person name="Girlanda M."/>
            <person name="Hayes R.D."/>
            <person name="Keri Z."/>
            <person name="LaButti K."/>
            <person name="Lipzen A."/>
            <person name="Lombard V."/>
            <person name="Magnuson J."/>
            <person name="Maillard F."/>
            <person name="Murat C."/>
            <person name="Nolan M."/>
            <person name="Ohm R.A."/>
            <person name="Pangilinan J."/>
            <person name="Pereira M.F."/>
            <person name="Perotto S."/>
            <person name="Peter M."/>
            <person name="Pfister S."/>
            <person name="Riley R."/>
            <person name="Sitrit Y."/>
            <person name="Stielow J.B."/>
            <person name="Szollosi G."/>
            <person name="Zifcakova L."/>
            <person name="Stursova M."/>
            <person name="Spatafora J.W."/>
            <person name="Tedersoo L."/>
            <person name="Vaario L.M."/>
            <person name="Yamada A."/>
            <person name="Yan M."/>
            <person name="Wang P."/>
            <person name="Xu J."/>
            <person name="Bruns T."/>
            <person name="Baldrian P."/>
            <person name="Vilgalys R."/>
            <person name="Dunand C."/>
            <person name="Henrissat B."/>
            <person name="Grigoriev I.V."/>
            <person name="Hibbett D."/>
            <person name="Nagy L.G."/>
            <person name="Martin F.M."/>
        </authorList>
    </citation>
    <scope>NUCLEOTIDE SEQUENCE</scope>
    <source>
        <strain evidence="1">BED1</strain>
    </source>
</reference>
<reference evidence="1" key="1">
    <citation type="submission" date="2019-10" db="EMBL/GenBank/DDBJ databases">
        <authorList>
            <consortium name="DOE Joint Genome Institute"/>
            <person name="Kuo A."/>
            <person name="Miyauchi S."/>
            <person name="Kiss E."/>
            <person name="Drula E."/>
            <person name="Kohler A."/>
            <person name="Sanchez-Garcia M."/>
            <person name="Andreopoulos B."/>
            <person name="Barry K.W."/>
            <person name="Bonito G."/>
            <person name="Buee M."/>
            <person name="Carver A."/>
            <person name="Chen C."/>
            <person name="Cichocki N."/>
            <person name="Clum A."/>
            <person name="Culley D."/>
            <person name="Crous P.W."/>
            <person name="Fauchery L."/>
            <person name="Girlanda M."/>
            <person name="Hayes R."/>
            <person name="Keri Z."/>
            <person name="LaButti K."/>
            <person name="Lipzen A."/>
            <person name="Lombard V."/>
            <person name="Magnuson J."/>
            <person name="Maillard F."/>
            <person name="Morin E."/>
            <person name="Murat C."/>
            <person name="Nolan M."/>
            <person name="Ohm R."/>
            <person name="Pangilinan J."/>
            <person name="Pereira M."/>
            <person name="Perotto S."/>
            <person name="Peter M."/>
            <person name="Riley R."/>
            <person name="Sitrit Y."/>
            <person name="Stielow B."/>
            <person name="Szollosi G."/>
            <person name="Zifcakova L."/>
            <person name="Stursova M."/>
            <person name="Spatafora J.W."/>
            <person name="Tedersoo L."/>
            <person name="Vaario L.-M."/>
            <person name="Yamada A."/>
            <person name="Yan M."/>
            <person name="Wang P."/>
            <person name="Xu J."/>
            <person name="Bruns T."/>
            <person name="Baldrian P."/>
            <person name="Vilgalys R."/>
            <person name="Henrissat B."/>
            <person name="Grigoriev I.V."/>
            <person name="Hibbett D."/>
            <person name="Nagy L.G."/>
            <person name="Martin F.M."/>
        </authorList>
    </citation>
    <scope>NUCLEOTIDE SEQUENCE</scope>
    <source>
        <strain evidence="1">BED1</strain>
    </source>
</reference>
<proteinExistence type="predicted"/>
<dbReference type="AlphaFoldDB" id="A0AAD4GKY8"/>
<dbReference type="PANTHER" id="PTHR47438">
    <property type="entry name" value="PHOSPHATE METABOLISM PROTEIN 8-RELATED"/>
    <property type="match status" value="1"/>
</dbReference>
<keyword evidence="2" id="KW-1185">Reference proteome</keyword>
<dbReference type="PANTHER" id="PTHR47438:SF1">
    <property type="entry name" value="PHOSPHATE METABOLISM PROTEIN 8-RELATED"/>
    <property type="match status" value="1"/>
</dbReference>
<accession>A0AAD4GKY8</accession>
<name>A0AAD4GKY8_BOLED</name>
<dbReference type="InterPro" id="IPR052791">
    <property type="entry name" value="SSM1_domain"/>
</dbReference>
<dbReference type="Gene3D" id="3.40.50.1000">
    <property type="entry name" value="HAD superfamily/HAD-like"/>
    <property type="match status" value="1"/>
</dbReference>
<dbReference type="SFLD" id="SFLDG01132">
    <property type="entry name" value="C1.5.3:_5'-Nucleotidase_Like"/>
    <property type="match status" value="1"/>
</dbReference>
<dbReference type="GO" id="GO:0006206">
    <property type="term" value="P:pyrimidine nucleobase metabolic process"/>
    <property type="evidence" value="ECO:0007669"/>
    <property type="project" value="TreeGrafter"/>
</dbReference>
<dbReference type="Gene3D" id="1.10.150.450">
    <property type="match status" value="1"/>
</dbReference>
<dbReference type="EMBL" id="WHUW01000002">
    <property type="protein sequence ID" value="KAF8450577.1"/>
    <property type="molecule type" value="Genomic_DNA"/>
</dbReference>
<comment type="caution">
    <text evidence="1">The sequence shown here is derived from an EMBL/GenBank/DDBJ whole genome shotgun (WGS) entry which is preliminary data.</text>
</comment>
<dbReference type="SUPFAM" id="SSF56784">
    <property type="entry name" value="HAD-like"/>
    <property type="match status" value="1"/>
</dbReference>
<evidence type="ECO:0000313" key="2">
    <source>
        <dbReference type="Proteomes" id="UP001194468"/>
    </source>
</evidence>
<dbReference type="InterPro" id="IPR010237">
    <property type="entry name" value="Pyr-5-nucltdase"/>
</dbReference>